<dbReference type="PANTHER" id="PTHR37243">
    <property type="entry name" value="NEGATIVE REGULATOR OF SYSTEMIC ACQUIRED RESISTANCE SNI1"/>
    <property type="match status" value="1"/>
</dbReference>
<dbReference type="GO" id="GO:0005634">
    <property type="term" value="C:nucleus"/>
    <property type="evidence" value="ECO:0007669"/>
    <property type="project" value="InterPro"/>
</dbReference>
<accession>S8DMT0</accession>
<dbReference type="GO" id="GO:0030915">
    <property type="term" value="C:Smc5-Smc6 complex"/>
    <property type="evidence" value="ECO:0007669"/>
    <property type="project" value="InterPro"/>
</dbReference>
<protein>
    <submittedName>
        <fullName evidence="1">Uncharacterized protein</fullName>
    </submittedName>
</protein>
<evidence type="ECO:0000313" key="2">
    <source>
        <dbReference type="Proteomes" id="UP000015453"/>
    </source>
</evidence>
<dbReference type="GO" id="GO:0045892">
    <property type="term" value="P:negative regulation of DNA-templated transcription"/>
    <property type="evidence" value="ECO:0007669"/>
    <property type="project" value="InterPro"/>
</dbReference>
<dbReference type="AlphaFoldDB" id="S8DMT0"/>
<dbReference type="InterPro" id="IPR034561">
    <property type="entry name" value="SNI1"/>
</dbReference>
<dbReference type="GO" id="GO:0000976">
    <property type="term" value="F:transcription cis-regulatory region binding"/>
    <property type="evidence" value="ECO:0007669"/>
    <property type="project" value="TreeGrafter"/>
</dbReference>
<keyword evidence="2" id="KW-1185">Reference proteome</keyword>
<evidence type="ECO:0000313" key="1">
    <source>
        <dbReference type="EMBL" id="EPS60987.1"/>
    </source>
</evidence>
<sequence length="152" mass="17757">MWLVLEGAWQPFSFGLDSISGKEADKKYSKSSLDSLDFHNLVKDIAEVTNQMRSETVETNLLKNMYLLQYLIIALESDFLPRNTTYQDNLQWTLLRESLLFKLLGSRKIVYKVLIKDCLHIMSELPRWTSISEEIGCFEEIFRDGNLNPMRL</sequence>
<dbReference type="Proteomes" id="UP000015453">
    <property type="component" value="Unassembled WGS sequence"/>
</dbReference>
<dbReference type="PANTHER" id="PTHR37243:SF2">
    <property type="entry name" value="NEGATIVE REGULATOR OF SYSTEMIC ACQUIRED RESISTANCE SNI1"/>
    <property type="match status" value="1"/>
</dbReference>
<dbReference type="OrthoDB" id="1885692at2759"/>
<name>S8DMT0_9LAMI</name>
<reference evidence="1 2" key="1">
    <citation type="journal article" date="2013" name="BMC Genomics">
        <title>The miniature genome of a carnivorous plant Genlisea aurea contains a low number of genes and short non-coding sequences.</title>
        <authorList>
            <person name="Leushkin E.V."/>
            <person name="Sutormin R.A."/>
            <person name="Nabieva E.R."/>
            <person name="Penin A.A."/>
            <person name="Kondrashov A.S."/>
            <person name="Logacheva M.D."/>
        </authorList>
    </citation>
    <scope>NUCLEOTIDE SEQUENCE [LARGE SCALE GENOMIC DNA]</scope>
</reference>
<gene>
    <name evidence="1" type="ORF">M569_13815</name>
</gene>
<comment type="caution">
    <text evidence="1">The sequence shown here is derived from an EMBL/GenBank/DDBJ whole genome shotgun (WGS) entry which is preliminary data.</text>
</comment>
<dbReference type="GO" id="GO:0006974">
    <property type="term" value="P:DNA damage response"/>
    <property type="evidence" value="ECO:0007669"/>
    <property type="project" value="InterPro"/>
</dbReference>
<proteinExistence type="predicted"/>
<dbReference type="GO" id="GO:0010113">
    <property type="term" value="P:negative regulation of systemic acquired resistance"/>
    <property type="evidence" value="ECO:0007669"/>
    <property type="project" value="TreeGrafter"/>
</dbReference>
<organism evidence="1 2">
    <name type="scientific">Genlisea aurea</name>
    <dbReference type="NCBI Taxonomy" id="192259"/>
    <lineage>
        <taxon>Eukaryota</taxon>
        <taxon>Viridiplantae</taxon>
        <taxon>Streptophyta</taxon>
        <taxon>Embryophyta</taxon>
        <taxon>Tracheophyta</taxon>
        <taxon>Spermatophyta</taxon>
        <taxon>Magnoliopsida</taxon>
        <taxon>eudicotyledons</taxon>
        <taxon>Gunneridae</taxon>
        <taxon>Pentapetalae</taxon>
        <taxon>asterids</taxon>
        <taxon>lamiids</taxon>
        <taxon>Lamiales</taxon>
        <taxon>Lentibulariaceae</taxon>
        <taxon>Genlisea</taxon>
    </lineage>
</organism>
<dbReference type="EMBL" id="AUSU01007166">
    <property type="protein sequence ID" value="EPS60987.1"/>
    <property type="molecule type" value="Genomic_DNA"/>
</dbReference>